<sequence>MSSRPAFRAERGILVRSVLLHDLPIPPAPDLSTSGFTEPPLWQHWVRQVWSIPQIAAAVRRASPGLGRQIDDLAEQPVGAEEVRRLGLSLLSYVLRATWRPTPFGLFAGIAEGRFAAEARARWGEDHRTLARADGAWLAAVVQQLEADPDVRRRLRVVINNGVRARGDRLVLPWQQRALEAASTAVHEVTLRHTPAIQTIVRMTGTPVPYGKVAGELAAAHPDLGTTGGEELLDLLISRRLLLTSLQPPSTSKDALGHVVRELEAARVSPSAAAADVIAALRDIDAQLGCLNQQQPQVPAQAERQRATVTDRMRAIVDQPTPLAVDVALDAEVTVPHAVAWEAQAAAGVLARVTPEPHGTQAWIRYRARFRDRYGEGVLVPLMDLLDPHTGLGLPEDFHGTVRAPQPNTVRRDRLLMALAQRAVAEDRELVLDEDLVEELAGPEPATSADAPPHVELAVSVHAATAAGLNAGEFTLAVRRVSRGWGHLSGGRFAALLASQDSPSDLLGMLARRPTSVHGALPVQLAFPPLLPKATRITHTPRLTAPLISLSEFRDTDPSVIPPDDLAVICHHDRLHLVCLSRRQVLEAATPHPLQIECQTPAIARFLDEMQRGQSSRLIGSIGNLSAWDWGAARHLAVLPRVRVGRTILSPATWRLAHTGLPGSHATEKEWETAIAALRTRWRLPRNVRLELWDTWLRLDLDHAAHRALLRSRLERDLPLGQLTLTEAEPDDAYGWCAGRPHELITYLSSTAPRRPAPPLRTAPLAGRGQAHLPGASPYMAVRLYCQRQTRHALLVDHLPALAPHLPGAIWWLTPRDKDELPHTVLTIRLPDPAQAGRAMRTLGAWAGHLVDAGVVSDAVFAPYRPHTGLWGTGKTLWAAEEVLAADSAVIAHQHAHLYSLPSSPVLAAASVVAIAAGLHHGTTAGMRWLSAQPKPPAADRLPRTLLEQARTLAAPDDDWSALRATPGGQALIDGPWAVRDNALHTYRTALDAAPHLDVDAVLRELTAAHLRLAGEAADGAAWRLARAVALASTRPRRSAGT</sequence>
<dbReference type="NCBIfam" id="TIGR03891">
    <property type="entry name" value="thiopep_ocin"/>
    <property type="match status" value="1"/>
</dbReference>
<dbReference type="RefSeq" id="WP_189998230.1">
    <property type="nucleotide sequence ID" value="NZ_BNCB01000020.1"/>
</dbReference>
<gene>
    <name evidence="3" type="ORF">Srubr_25800</name>
</gene>
<protein>
    <recommendedName>
        <fullName evidence="5">Thiopeptide-type bacteriocin biosynthesis domain-containing protein</fullName>
    </recommendedName>
</protein>
<proteinExistence type="predicted"/>
<keyword evidence="4" id="KW-1185">Reference proteome</keyword>
<comment type="caution">
    <text evidence="3">The sequence shown here is derived from an EMBL/GenBank/DDBJ whole genome shotgun (WGS) entry which is preliminary data.</text>
</comment>
<feature type="domain" description="Lantibiotic dehydratase N-terminal" evidence="1">
    <location>
        <begin position="53"/>
        <end position="710"/>
    </location>
</feature>
<name>A0ABQ3RA71_STRRR</name>
<dbReference type="Pfam" id="PF14028">
    <property type="entry name" value="Lant_dehydr_C"/>
    <property type="match status" value="1"/>
</dbReference>
<evidence type="ECO:0008006" key="5">
    <source>
        <dbReference type="Google" id="ProtNLM"/>
    </source>
</evidence>
<dbReference type="InterPro" id="IPR023809">
    <property type="entry name" value="Thiopep_bacteriocin_synth_dom"/>
</dbReference>
<evidence type="ECO:0000259" key="1">
    <source>
        <dbReference type="Pfam" id="PF04738"/>
    </source>
</evidence>
<reference evidence="4" key="1">
    <citation type="submission" date="2023-07" db="EMBL/GenBank/DDBJ databases">
        <title>Whole genome shotgun sequence of Streptomyces achromogenes subsp. rubradiris NBRC 14000.</title>
        <authorList>
            <person name="Komaki H."/>
            <person name="Tamura T."/>
        </authorList>
    </citation>
    <scope>NUCLEOTIDE SEQUENCE [LARGE SCALE GENOMIC DNA]</scope>
    <source>
        <strain evidence="4">NBRC 14000</strain>
    </source>
</reference>
<evidence type="ECO:0000313" key="3">
    <source>
        <dbReference type="EMBL" id="GHI52734.1"/>
    </source>
</evidence>
<dbReference type="EMBL" id="BNEA01000010">
    <property type="protein sequence ID" value="GHI52734.1"/>
    <property type="molecule type" value="Genomic_DNA"/>
</dbReference>
<dbReference type="Pfam" id="PF04738">
    <property type="entry name" value="Lant_dehydr_N"/>
    <property type="match status" value="1"/>
</dbReference>
<feature type="domain" description="Thiopeptide-type bacteriocin biosynthesis" evidence="2">
    <location>
        <begin position="781"/>
        <end position="1010"/>
    </location>
</feature>
<dbReference type="InterPro" id="IPR006827">
    <property type="entry name" value="Lant_deHydtase_N"/>
</dbReference>
<evidence type="ECO:0000313" key="4">
    <source>
        <dbReference type="Proteomes" id="UP000646738"/>
    </source>
</evidence>
<organism evidence="3 4">
    <name type="scientific">Streptomyces rubradiris</name>
    <name type="common">Streptomyces achromogenes subsp. rubradiris</name>
    <dbReference type="NCBI Taxonomy" id="285531"/>
    <lineage>
        <taxon>Bacteria</taxon>
        <taxon>Bacillati</taxon>
        <taxon>Actinomycetota</taxon>
        <taxon>Actinomycetes</taxon>
        <taxon>Kitasatosporales</taxon>
        <taxon>Streptomycetaceae</taxon>
        <taxon>Streptomyces</taxon>
    </lineage>
</organism>
<dbReference type="Proteomes" id="UP000646738">
    <property type="component" value="Unassembled WGS sequence"/>
</dbReference>
<evidence type="ECO:0000259" key="2">
    <source>
        <dbReference type="Pfam" id="PF14028"/>
    </source>
</evidence>
<accession>A0ABQ3RA71</accession>